<organism evidence="1 2">
    <name type="scientific">Caldisalinibacter kiritimatiensis</name>
    <dbReference type="NCBI Taxonomy" id="1304284"/>
    <lineage>
        <taxon>Bacteria</taxon>
        <taxon>Bacillati</taxon>
        <taxon>Bacillota</taxon>
        <taxon>Tissierellia</taxon>
        <taxon>Tissierellales</taxon>
        <taxon>Thermohalobacteraceae</taxon>
        <taxon>Caldisalinibacter</taxon>
    </lineage>
</organism>
<dbReference type="STRING" id="1304284.L21TH_2278"/>
<dbReference type="AlphaFoldDB" id="R1CSL3"/>
<evidence type="ECO:0000313" key="1">
    <source>
        <dbReference type="EMBL" id="EOC99698.1"/>
    </source>
</evidence>
<reference evidence="1 2" key="1">
    <citation type="journal article" date="2015" name="Geomicrobiol. J.">
        <title>Caldisalinibacter kiritimatiensis gen. nov., sp. nov., a moderately thermohalophilic thiosulfate-reducing bacterium from a hypersaline microbial mat.</title>
        <authorList>
            <person name="Ben Hania W."/>
            <person name="Joseph M."/>
            <person name="Fiebig A."/>
            <person name="Bunk B."/>
            <person name="Klenk H.-P."/>
            <person name="Fardeau M.-L."/>
            <person name="Spring S."/>
        </authorList>
    </citation>
    <scope>NUCLEOTIDE SEQUENCE [LARGE SCALE GENOMIC DNA]</scope>
    <source>
        <strain evidence="1 2">L21-TH-D2</strain>
    </source>
</reference>
<keyword evidence="2" id="KW-1185">Reference proteome</keyword>
<comment type="caution">
    <text evidence="1">The sequence shown here is derived from an EMBL/GenBank/DDBJ whole genome shotgun (WGS) entry which is preliminary data.</text>
</comment>
<evidence type="ECO:0000313" key="2">
    <source>
        <dbReference type="Proteomes" id="UP000013378"/>
    </source>
</evidence>
<accession>R1CSL3</accession>
<dbReference type="EMBL" id="ARZA01000255">
    <property type="protein sequence ID" value="EOC99698.1"/>
    <property type="molecule type" value="Genomic_DNA"/>
</dbReference>
<protein>
    <submittedName>
        <fullName evidence="1">Uncharacterized protein</fullName>
    </submittedName>
</protein>
<gene>
    <name evidence="1" type="ORF">L21TH_2278</name>
</gene>
<dbReference type="Proteomes" id="UP000013378">
    <property type="component" value="Unassembled WGS sequence"/>
</dbReference>
<proteinExistence type="predicted"/>
<sequence>MKEYLESTINQVEVHYLDDKNNRISKAIDKAKKILASPNFIK</sequence>
<name>R1CSL3_9FIRM</name>